<keyword evidence="4" id="KW-1133">Transmembrane helix</keyword>
<dbReference type="PANTHER" id="PTHR44019:SF8">
    <property type="entry name" value="POC1 CENTRIOLAR PROTEIN HOMOLOG"/>
    <property type="match status" value="1"/>
</dbReference>
<dbReference type="AlphaFoldDB" id="A0A8H5BRS2"/>
<evidence type="ECO:0000313" key="5">
    <source>
        <dbReference type="EMBL" id="KAF5327383.1"/>
    </source>
</evidence>
<evidence type="ECO:0000256" key="3">
    <source>
        <dbReference type="PROSITE-ProRule" id="PRU00221"/>
    </source>
</evidence>
<sequence>MNTRDRKRKGPLLRRGYDFVLLKEFNSSETNVLIFSSDGKYLISGCDDETVKVWNTETFECEEVVGDDEWGIITALTLTYRVQPLGTHSRNIPVLLAVCSHSGALKVFELEKTTLTPLWTASFNDSIPAGIFFYGSQRESLLTLGLNTSELCSRDAKTGSTLWTTKLRGGIGGSALANDDTTLLVNNLSTGNFDLYHIPDETPLRSLPVLSIRRFTKQCSFLEGSTRLALCGGDTNTMSVIDLSRDEIIASLQTGTGLEMTQTVAVSPTTAPRVLLAGTSGGSIFVWEKIRVKEPSFIQSFTSKTKASYRNAQSDTNIKLLIVFVLVVTYANWAPPLVLMLNGIMDRCKSLFSLPDDPTLQYNTAFRNDDL</sequence>
<dbReference type="InterPro" id="IPR036322">
    <property type="entry name" value="WD40_repeat_dom_sf"/>
</dbReference>
<accession>A0A8H5BRS2</accession>
<dbReference type="InterPro" id="IPR019775">
    <property type="entry name" value="WD40_repeat_CS"/>
</dbReference>
<dbReference type="InterPro" id="IPR050505">
    <property type="entry name" value="WDR55/POC1"/>
</dbReference>
<dbReference type="InterPro" id="IPR015943">
    <property type="entry name" value="WD40/YVTN_repeat-like_dom_sf"/>
</dbReference>
<keyword evidence="6" id="KW-1185">Reference proteome</keyword>
<keyword evidence="2" id="KW-0677">Repeat</keyword>
<feature type="transmembrane region" description="Helical" evidence="4">
    <location>
        <begin position="320"/>
        <end position="341"/>
    </location>
</feature>
<evidence type="ECO:0000256" key="1">
    <source>
        <dbReference type="ARBA" id="ARBA00022574"/>
    </source>
</evidence>
<dbReference type="PROSITE" id="PS50082">
    <property type="entry name" value="WD_REPEATS_2"/>
    <property type="match status" value="1"/>
</dbReference>
<dbReference type="InterPro" id="IPR001680">
    <property type="entry name" value="WD40_rpt"/>
</dbReference>
<keyword evidence="1 3" id="KW-0853">WD repeat</keyword>
<dbReference type="PROSITE" id="PS00678">
    <property type="entry name" value="WD_REPEATS_1"/>
    <property type="match status" value="1"/>
</dbReference>
<name>A0A8H5BRS2_9AGAR</name>
<dbReference type="OrthoDB" id="3238562at2759"/>
<evidence type="ECO:0000313" key="6">
    <source>
        <dbReference type="Proteomes" id="UP000567179"/>
    </source>
</evidence>
<dbReference type="Gene3D" id="2.130.10.10">
    <property type="entry name" value="YVTN repeat-like/Quinoprotein amine dehydrogenase"/>
    <property type="match status" value="2"/>
</dbReference>
<dbReference type="PANTHER" id="PTHR44019">
    <property type="entry name" value="WD REPEAT-CONTAINING PROTEIN 55"/>
    <property type="match status" value="1"/>
</dbReference>
<reference evidence="5 6" key="1">
    <citation type="journal article" date="2020" name="ISME J.">
        <title>Uncovering the hidden diversity of litter-decomposition mechanisms in mushroom-forming fungi.</title>
        <authorList>
            <person name="Floudas D."/>
            <person name="Bentzer J."/>
            <person name="Ahren D."/>
            <person name="Johansson T."/>
            <person name="Persson P."/>
            <person name="Tunlid A."/>
        </authorList>
    </citation>
    <scope>NUCLEOTIDE SEQUENCE [LARGE SCALE GENOMIC DNA]</scope>
    <source>
        <strain evidence="5 6">CBS 101986</strain>
    </source>
</reference>
<evidence type="ECO:0000256" key="2">
    <source>
        <dbReference type="ARBA" id="ARBA00022737"/>
    </source>
</evidence>
<dbReference type="SUPFAM" id="SSF50978">
    <property type="entry name" value="WD40 repeat-like"/>
    <property type="match status" value="1"/>
</dbReference>
<feature type="repeat" description="WD" evidence="3">
    <location>
        <begin position="23"/>
        <end position="64"/>
    </location>
</feature>
<dbReference type="SMART" id="SM00320">
    <property type="entry name" value="WD40"/>
    <property type="match status" value="2"/>
</dbReference>
<keyword evidence="4" id="KW-0472">Membrane</keyword>
<protein>
    <submittedName>
        <fullName evidence="5">Uncharacterized protein</fullName>
    </submittedName>
</protein>
<keyword evidence="4" id="KW-0812">Transmembrane</keyword>
<organism evidence="5 6">
    <name type="scientific">Psilocybe cf. subviscida</name>
    <dbReference type="NCBI Taxonomy" id="2480587"/>
    <lineage>
        <taxon>Eukaryota</taxon>
        <taxon>Fungi</taxon>
        <taxon>Dikarya</taxon>
        <taxon>Basidiomycota</taxon>
        <taxon>Agaricomycotina</taxon>
        <taxon>Agaricomycetes</taxon>
        <taxon>Agaricomycetidae</taxon>
        <taxon>Agaricales</taxon>
        <taxon>Agaricineae</taxon>
        <taxon>Strophariaceae</taxon>
        <taxon>Psilocybe</taxon>
    </lineage>
</organism>
<evidence type="ECO:0000256" key="4">
    <source>
        <dbReference type="SAM" id="Phobius"/>
    </source>
</evidence>
<dbReference type="Proteomes" id="UP000567179">
    <property type="component" value="Unassembled WGS sequence"/>
</dbReference>
<comment type="caution">
    <text evidence="5">The sequence shown here is derived from an EMBL/GenBank/DDBJ whole genome shotgun (WGS) entry which is preliminary data.</text>
</comment>
<gene>
    <name evidence="5" type="ORF">D9619_003899</name>
</gene>
<dbReference type="Pfam" id="PF00400">
    <property type="entry name" value="WD40"/>
    <property type="match status" value="1"/>
</dbReference>
<proteinExistence type="predicted"/>
<dbReference type="PROSITE" id="PS50294">
    <property type="entry name" value="WD_REPEATS_REGION"/>
    <property type="match status" value="1"/>
</dbReference>
<dbReference type="EMBL" id="JAACJJ010000014">
    <property type="protein sequence ID" value="KAF5327383.1"/>
    <property type="molecule type" value="Genomic_DNA"/>
</dbReference>